<dbReference type="Gene3D" id="3.40.190.10">
    <property type="entry name" value="Periplasmic binding protein-like II"/>
    <property type="match status" value="2"/>
</dbReference>
<dbReference type="EMBL" id="SAUY01000020">
    <property type="protein sequence ID" value="RWR29297.1"/>
    <property type="molecule type" value="Genomic_DNA"/>
</dbReference>
<evidence type="ECO:0000256" key="2">
    <source>
        <dbReference type="SAM" id="SignalP"/>
    </source>
</evidence>
<accession>A0A443K923</accession>
<dbReference type="AlphaFoldDB" id="A0A443K923"/>
<organism evidence="3 4">
    <name type="scientific">Paenirhodobacter populi</name>
    <dbReference type="NCBI Taxonomy" id="2306993"/>
    <lineage>
        <taxon>Bacteria</taxon>
        <taxon>Pseudomonadati</taxon>
        <taxon>Pseudomonadota</taxon>
        <taxon>Alphaproteobacteria</taxon>
        <taxon>Rhodobacterales</taxon>
        <taxon>Rhodobacter group</taxon>
        <taxon>Paenirhodobacter</taxon>
    </lineage>
</organism>
<sequence length="326" mass="34228">MFNHSLALGTALAVCAALPGFAQDPVLYTSNPVQAYEAVQGVARSEGLTLGVITGGSGVLLRRIEAEVSAPQGDLFWSSSANTLGAYENLFEAYASPALEAMPDDLRYPGDLFLPTNVHVVTMLVNTDILDGAEAPATWADLADPVWNGRVIVADPANSSTGYTIAWGLSKLLDEETYKAVVANLVVTGSSSAVPRGVAMGEYAVGLTFETNSYSYVDGGQTELELIYPADGTFVTPEYAGLIKGAPAGDNARAALDALLSQEAQIELLKIAFRRPSRTDITVSDHVGLPEIGAIKVFAVDEAEAAAARDEFLAAWTALPKAGDID</sequence>
<reference evidence="3 4" key="1">
    <citation type="submission" date="2019-01" db="EMBL/GenBank/DDBJ databases">
        <title>Sinorhodobacter populi sp. nov. isolated from the symptomatic bark tissue of Populus euramericana canker.</title>
        <authorList>
            <person name="Xu G."/>
        </authorList>
    </citation>
    <scope>NUCLEOTIDE SEQUENCE [LARGE SCALE GENOMIC DNA]</scope>
    <source>
        <strain evidence="3 4">07D10-4-3</strain>
    </source>
</reference>
<feature type="signal peptide" evidence="2">
    <location>
        <begin position="1"/>
        <end position="22"/>
    </location>
</feature>
<dbReference type="PANTHER" id="PTHR30006">
    <property type="entry name" value="THIAMINE-BINDING PERIPLASMIC PROTEIN-RELATED"/>
    <property type="match status" value="1"/>
</dbReference>
<dbReference type="SUPFAM" id="SSF53850">
    <property type="entry name" value="Periplasmic binding protein-like II"/>
    <property type="match status" value="1"/>
</dbReference>
<keyword evidence="1 2" id="KW-0732">Signal</keyword>
<evidence type="ECO:0000256" key="1">
    <source>
        <dbReference type="ARBA" id="ARBA00022729"/>
    </source>
</evidence>
<dbReference type="Pfam" id="PF13343">
    <property type="entry name" value="SBP_bac_6"/>
    <property type="match status" value="1"/>
</dbReference>
<gene>
    <name evidence="3" type="ORF">D2T29_14720</name>
</gene>
<evidence type="ECO:0000313" key="3">
    <source>
        <dbReference type="EMBL" id="RWR29297.1"/>
    </source>
</evidence>
<evidence type="ECO:0000313" key="4">
    <source>
        <dbReference type="Proteomes" id="UP000284451"/>
    </source>
</evidence>
<reference evidence="3 4" key="2">
    <citation type="submission" date="2019-01" db="EMBL/GenBank/DDBJ databases">
        <authorList>
            <person name="Li Y."/>
        </authorList>
    </citation>
    <scope>NUCLEOTIDE SEQUENCE [LARGE SCALE GENOMIC DNA]</scope>
    <source>
        <strain evidence="3 4">07D10-4-3</strain>
    </source>
</reference>
<dbReference type="PIRSF" id="PIRSF002825">
    <property type="entry name" value="CfbpA"/>
    <property type="match status" value="1"/>
</dbReference>
<dbReference type="Proteomes" id="UP000284451">
    <property type="component" value="Unassembled WGS sequence"/>
</dbReference>
<protein>
    <submittedName>
        <fullName evidence="3">Extracellular solute-binding protein</fullName>
    </submittedName>
</protein>
<comment type="caution">
    <text evidence="3">The sequence shown here is derived from an EMBL/GenBank/DDBJ whole genome shotgun (WGS) entry which is preliminary data.</text>
</comment>
<name>A0A443K923_9RHOB</name>
<dbReference type="InterPro" id="IPR026045">
    <property type="entry name" value="Ferric-bd"/>
</dbReference>
<dbReference type="RefSeq" id="WP_128233050.1">
    <property type="nucleotide sequence ID" value="NZ_SAUY01000020.1"/>
</dbReference>
<feature type="chain" id="PRO_5019061115" evidence="2">
    <location>
        <begin position="23"/>
        <end position="326"/>
    </location>
</feature>
<proteinExistence type="predicted"/>